<dbReference type="AlphaFoldDB" id="A0A645A4S8"/>
<keyword evidence="1" id="KW-0812">Transmembrane</keyword>
<gene>
    <name evidence="2" type="ORF">SDC9_92545</name>
</gene>
<name>A0A645A4S8_9ZZZZ</name>
<feature type="transmembrane region" description="Helical" evidence="1">
    <location>
        <begin position="79"/>
        <end position="99"/>
    </location>
</feature>
<reference evidence="2" key="1">
    <citation type="submission" date="2019-08" db="EMBL/GenBank/DDBJ databases">
        <authorList>
            <person name="Kucharzyk K."/>
            <person name="Murdoch R.W."/>
            <person name="Higgins S."/>
            <person name="Loffler F."/>
        </authorList>
    </citation>
    <scope>NUCLEOTIDE SEQUENCE</scope>
</reference>
<organism evidence="2">
    <name type="scientific">bioreactor metagenome</name>
    <dbReference type="NCBI Taxonomy" id="1076179"/>
    <lineage>
        <taxon>unclassified sequences</taxon>
        <taxon>metagenomes</taxon>
        <taxon>ecological metagenomes</taxon>
    </lineage>
</organism>
<keyword evidence="1" id="KW-1133">Transmembrane helix</keyword>
<proteinExistence type="predicted"/>
<keyword evidence="1" id="KW-0472">Membrane</keyword>
<evidence type="ECO:0000256" key="1">
    <source>
        <dbReference type="SAM" id="Phobius"/>
    </source>
</evidence>
<evidence type="ECO:0000313" key="2">
    <source>
        <dbReference type="EMBL" id="MPM45853.1"/>
    </source>
</evidence>
<accession>A0A645A4S8</accession>
<comment type="caution">
    <text evidence="2">The sequence shown here is derived from an EMBL/GenBank/DDBJ whole genome shotgun (WGS) entry which is preliminary data.</text>
</comment>
<protein>
    <submittedName>
        <fullName evidence="2">Uncharacterized protein</fullName>
    </submittedName>
</protein>
<sequence length="218" mass="24646">MRHRQDVDLAGDRAKFVHRASVRALPVYHEQLADRFLDHLVHQRGDILSRVGIAFGKPVLGLLLGRGDRGAARLLLVDLYSLVYFVGEVFLHPIVYFLNYRGRGKLCFRLADLGDDAVDEVHDLADRFVGELHGVDEQVFRDLFRAGLDHRDAAPVSGYHEIQRAVRDVGLVRVHDEFSVDVADAHRPYRAVPGDVGDRERERSAVDAEDVRGVFLVY</sequence>
<dbReference type="EMBL" id="VSSQ01011041">
    <property type="protein sequence ID" value="MPM45853.1"/>
    <property type="molecule type" value="Genomic_DNA"/>
</dbReference>